<protein>
    <submittedName>
        <fullName evidence="3">FAD-binding oxidoreductase</fullName>
    </submittedName>
</protein>
<dbReference type="InterPro" id="IPR006076">
    <property type="entry name" value="FAD-dep_OxRdtase"/>
</dbReference>
<dbReference type="Gene3D" id="3.30.9.10">
    <property type="entry name" value="D-Amino Acid Oxidase, subunit A, domain 2"/>
    <property type="match status" value="1"/>
</dbReference>
<dbReference type="Gene3D" id="3.50.50.60">
    <property type="entry name" value="FAD/NAD(P)-binding domain"/>
    <property type="match status" value="1"/>
</dbReference>
<sequence>MGQVGEKEGMTAGSYWEATAGAIKEDRQLVGDARFDVAIIGAGYTGLSAALKLAACGVSVCVLDARRVGWGASGRNGGFCCFGGTKRNYPDLVRQYGLDETRRFVAYQCEAMDLVGERLASWDVDAARHSRGEVYLAHRPKDFEGFAPEAEYLNSNFGLGARVLSREEAARRGLSGPEFHGAMHVPQGFALHPLRYVLALAGKVRNLGARIFAHSEVTSMKREGSDWRLVTRLGSVRAPRVLLAGNAYSREGAPAWLSGRLLPVMSSILVTRPLSDDELSEQGWTSGLMAADTRTLLHYFRLMPDRRFLFGTRGGIFETPEALKRMQMRGRADFERMFPAWANVETEYAWHGHVALNRNRTAFTGPVPGMDGVFASLAYHGSGVAMASLCGEKVGGMILGQVKPQDLPLVLGSAPRKFPLPALRQLYLLGAYGWYGIRDR</sequence>
<accession>A0ABR9CJP9</accession>
<organism evidence="3 4">
    <name type="scientific">Roseibium litorale</name>
    <dbReference type="NCBI Taxonomy" id="2803841"/>
    <lineage>
        <taxon>Bacteria</taxon>
        <taxon>Pseudomonadati</taxon>
        <taxon>Pseudomonadota</taxon>
        <taxon>Alphaproteobacteria</taxon>
        <taxon>Hyphomicrobiales</taxon>
        <taxon>Stappiaceae</taxon>
        <taxon>Roseibium</taxon>
    </lineage>
</organism>
<evidence type="ECO:0000259" key="2">
    <source>
        <dbReference type="Pfam" id="PF01266"/>
    </source>
</evidence>
<gene>
    <name evidence="3" type="ORF">IG616_03690</name>
</gene>
<reference evidence="3 4" key="2">
    <citation type="journal article" date="2021" name="Int. J. Syst. Evol. Microbiol.">
        <title>Roseibium litorale sp. nov., isolated from a tidal flat sediment and proposal for the reclassification of Labrenzia polysiphoniae as Roseibium polysiphoniae comb. nov.</title>
        <authorList>
            <person name="Liu Y."/>
            <person name="Pei T."/>
            <person name="Du J."/>
            <person name="Chao M."/>
            <person name="Deng M.R."/>
            <person name="Zhu H."/>
        </authorList>
    </citation>
    <scope>NUCLEOTIDE SEQUENCE [LARGE SCALE GENOMIC DNA]</scope>
    <source>
        <strain evidence="3 4">4C16A</strain>
    </source>
</reference>
<dbReference type="Pfam" id="PF01266">
    <property type="entry name" value="DAO"/>
    <property type="match status" value="1"/>
</dbReference>
<keyword evidence="4" id="KW-1185">Reference proteome</keyword>
<name>A0ABR9CJP9_9HYPH</name>
<comment type="caution">
    <text evidence="3">The sequence shown here is derived from an EMBL/GenBank/DDBJ whole genome shotgun (WGS) entry which is preliminary data.</text>
</comment>
<dbReference type="EMBL" id="JACYXI010000001">
    <property type="protein sequence ID" value="MBD8890635.1"/>
    <property type="molecule type" value="Genomic_DNA"/>
</dbReference>
<evidence type="ECO:0000256" key="1">
    <source>
        <dbReference type="ARBA" id="ARBA00023002"/>
    </source>
</evidence>
<evidence type="ECO:0000313" key="3">
    <source>
        <dbReference type="EMBL" id="MBD8890635.1"/>
    </source>
</evidence>
<dbReference type="PANTHER" id="PTHR13847:SF281">
    <property type="entry name" value="FAD DEPENDENT OXIDOREDUCTASE DOMAIN-CONTAINING PROTEIN"/>
    <property type="match status" value="1"/>
</dbReference>
<dbReference type="Proteomes" id="UP000632063">
    <property type="component" value="Unassembled WGS sequence"/>
</dbReference>
<dbReference type="InterPro" id="IPR036188">
    <property type="entry name" value="FAD/NAD-bd_sf"/>
</dbReference>
<proteinExistence type="predicted"/>
<feature type="domain" description="FAD dependent oxidoreductase" evidence="2">
    <location>
        <begin position="36"/>
        <end position="394"/>
    </location>
</feature>
<evidence type="ECO:0000313" key="4">
    <source>
        <dbReference type="Proteomes" id="UP000632063"/>
    </source>
</evidence>
<keyword evidence="1" id="KW-0560">Oxidoreductase</keyword>
<reference evidence="4" key="1">
    <citation type="submission" date="2020-09" db="EMBL/GenBank/DDBJ databases">
        <title>The genome sequence of strain Labrenzia suaedae 4C16A.</title>
        <authorList>
            <person name="Liu Y."/>
        </authorList>
    </citation>
    <scope>NUCLEOTIDE SEQUENCE [LARGE SCALE GENOMIC DNA]</scope>
    <source>
        <strain evidence="4">4C16A</strain>
    </source>
</reference>
<dbReference type="PANTHER" id="PTHR13847">
    <property type="entry name" value="SARCOSINE DEHYDROGENASE-RELATED"/>
    <property type="match status" value="1"/>
</dbReference>
<dbReference type="SUPFAM" id="SSF51905">
    <property type="entry name" value="FAD/NAD(P)-binding domain"/>
    <property type="match status" value="1"/>
</dbReference>